<reference evidence="2" key="1">
    <citation type="journal article" date="2013" name="Nat. Commun.">
        <title>Whole-genome sequencing of Oryza brachyantha reveals mechanisms underlying Oryza genome evolution.</title>
        <authorList>
            <person name="Chen J."/>
            <person name="Huang Q."/>
            <person name="Gao D."/>
            <person name="Wang J."/>
            <person name="Lang Y."/>
            <person name="Liu T."/>
            <person name="Li B."/>
            <person name="Bai Z."/>
            <person name="Luis Goicoechea J."/>
            <person name="Liang C."/>
            <person name="Chen C."/>
            <person name="Zhang W."/>
            <person name="Sun S."/>
            <person name="Liao Y."/>
            <person name="Zhang X."/>
            <person name="Yang L."/>
            <person name="Song C."/>
            <person name="Wang M."/>
            <person name="Shi J."/>
            <person name="Liu G."/>
            <person name="Liu J."/>
            <person name="Zhou H."/>
            <person name="Zhou W."/>
            <person name="Yu Q."/>
            <person name="An N."/>
            <person name="Chen Y."/>
            <person name="Cai Q."/>
            <person name="Wang B."/>
            <person name="Liu B."/>
            <person name="Min J."/>
            <person name="Huang Y."/>
            <person name="Wu H."/>
            <person name="Li Z."/>
            <person name="Zhang Y."/>
            <person name="Yin Y."/>
            <person name="Song W."/>
            <person name="Jiang J."/>
            <person name="Jackson S.A."/>
            <person name="Wing R.A."/>
            <person name="Wang J."/>
            <person name="Chen M."/>
        </authorList>
    </citation>
    <scope>NUCLEOTIDE SEQUENCE [LARGE SCALE GENOMIC DNA]</scope>
    <source>
        <strain evidence="2">cv. IRGC 101232</strain>
    </source>
</reference>
<keyword evidence="3" id="KW-1185">Reference proteome</keyword>
<dbReference type="Gramene" id="OB12G10020.1">
    <property type="protein sequence ID" value="OB12G10020.1"/>
    <property type="gene ID" value="OB12G10020"/>
</dbReference>
<accession>J3NAJ4</accession>
<name>J3NAJ4_ORYBR</name>
<dbReference type="AlphaFoldDB" id="J3NAJ4"/>
<sequence>MAWLPTVAKRLLGVSPSRVRYLSILTSPPTRAVLYDHHGPPEQVVRVAAAEIGDRDVCVRMLAPPLTRPPSPRGSHAGYEGVH</sequence>
<evidence type="ECO:0000313" key="2">
    <source>
        <dbReference type="EnsemblPlants" id="OB12G10020.1"/>
    </source>
</evidence>
<proteinExistence type="predicted"/>
<protein>
    <submittedName>
        <fullName evidence="2">Uncharacterized protein</fullName>
    </submittedName>
</protein>
<organism evidence="2">
    <name type="scientific">Oryza brachyantha</name>
    <name type="common">malo sina</name>
    <dbReference type="NCBI Taxonomy" id="4533"/>
    <lineage>
        <taxon>Eukaryota</taxon>
        <taxon>Viridiplantae</taxon>
        <taxon>Streptophyta</taxon>
        <taxon>Embryophyta</taxon>
        <taxon>Tracheophyta</taxon>
        <taxon>Spermatophyta</taxon>
        <taxon>Magnoliopsida</taxon>
        <taxon>Liliopsida</taxon>
        <taxon>Poales</taxon>
        <taxon>Poaceae</taxon>
        <taxon>BOP clade</taxon>
        <taxon>Oryzoideae</taxon>
        <taxon>Oryzeae</taxon>
        <taxon>Oryzinae</taxon>
        <taxon>Oryza</taxon>
    </lineage>
</organism>
<dbReference type="HOGENOM" id="CLU_2546237_0_0_1"/>
<reference evidence="2" key="2">
    <citation type="submission" date="2013-04" db="UniProtKB">
        <authorList>
            <consortium name="EnsemblPlants"/>
        </authorList>
    </citation>
    <scope>IDENTIFICATION</scope>
</reference>
<dbReference type="Proteomes" id="UP000006038">
    <property type="component" value="Chromosome 12"/>
</dbReference>
<evidence type="ECO:0000313" key="3">
    <source>
        <dbReference type="Proteomes" id="UP000006038"/>
    </source>
</evidence>
<feature type="region of interest" description="Disordered" evidence="1">
    <location>
        <begin position="64"/>
        <end position="83"/>
    </location>
</feature>
<dbReference type="STRING" id="4533.J3NAJ4"/>
<dbReference type="EnsemblPlants" id="OB12G10020.1">
    <property type="protein sequence ID" value="OB12G10020.1"/>
    <property type="gene ID" value="OB12G10020"/>
</dbReference>
<evidence type="ECO:0000256" key="1">
    <source>
        <dbReference type="SAM" id="MobiDB-lite"/>
    </source>
</evidence>